<dbReference type="InterPro" id="IPR010562">
    <property type="entry name" value="Haemolymph_juvenile_hormone-bd"/>
</dbReference>
<dbReference type="EMBL" id="CAJPEX010000247">
    <property type="protein sequence ID" value="CAG0914565.1"/>
    <property type="molecule type" value="Genomic_DNA"/>
</dbReference>
<protein>
    <submittedName>
        <fullName evidence="2">Uncharacterized protein</fullName>
    </submittedName>
</protein>
<feature type="signal peptide" evidence="1">
    <location>
        <begin position="1"/>
        <end position="22"/>
    </location>
</feature>
<accession>A0A7R9BGY3</accession>
<dbReference type="Gene3D" id="3.15.10.30">
    <property type="entry name" value="Haemolymph juvenile hormone binding protein"/>
    <property type="match status" value="1"/>
</dbReference>
<name>A0A7R9BGY3_9CRUS</name>
<dbReference type="PANTHER" id="PTHR11008">
    <property type="entry name" value="PROTEIN TAKEOUT-LIKE PROTEIN"/>
    <property type="match status" value="1"/>
</dbReference>
<keyword evidence="3" id="KW-1185">Reference proteome</keyword>
<keyword evidence="1" id="KW-0732">Signal</keyword>
<feature type="chain" id="PRO_5036210118" evidence="1">
    <location>
        <begin position="23"/>
        <end position="277"/>
    </location>
</feature>
<evidence type="ECO:0000313" key="2">
    <source>
        <dbReference type="EMBL" id="CAD7274413.1"/>
    </source>
</evidence>
<dbReference type="AlphaFoldDB" id="A0A7R9BGY3"/>
<sequence>MLCKLFSAAIFAATFCFACVIAAGTDNELNWTKSLESPWGKELLWCKENWAEISEREEPPEVAQCMHRLLLSVVPRWLTPEGVAQLGIPRLDPLGIGTINIGGNGQPFNGLLENNLVKGITTGLTLEHSSVKYDPVTKEALLVVRIPVPMMVSADYKVNLDTGALFGTPGSAAATTTGHVVGVARDVVAHLNVAMTKARNGELRVRSSRSSFEVQSFELNFKGHNPNDVLTTFLNTALSTNEATQPILDLLKPPVNNFLAKSVGSLYHRGWKVLQDL</sequence>
<dbReference type="EMBL" id="OA882284">
    <property type="protein sequence ID" value="CAD7274413.1"/>
    <property type="molecule type" value="Genomic_DNA"/>
</dbReference>
<dbReference type="InterPro" id="IPR038606">
    <property type="entry name" value="To_sf"/>
</dbReference>
<dbReference type="GO" id="GO:0005615">
    <property type="term" value="C:extracellular space"/>
    <property type="evidence" value="ECO:0007669"/>
    <property type="project" value="TreeGrafter"/>
</dbReference>
<dbReference type="Pfam" id="PF06585">
    <property type="entry name" value="JHBP"/>
    <property type="match status" value="1"/>
</dbReference>
<dbReference type="Proteomes" id="UP000678499">
    <property type="component" value="Unassembled WGS sequence"/>
</dbReference>
<evidence type="ECO:0000256" key="1">
    <source>
        <dbReference type="SAM" id="SignalP"/>
    </source>
</evidence>
<dbReference type="PANTHER" id="PTHR11008:SF29">
    <property type="entry name" value="IP17226P"/>
    <property type="match status" value="1"/>
</dbReference>
<reference evidence="2" key="1">
    <citation type="submission" date="2020-11" db="EMBL/GenBank/DDBJ databases">
        <authorList>
            <person name="Tran Van P."/>
        </authorList>
    </citation>
    <scope>NUCLEOTIDE SEQUENCE</scope>
</reference>
<proteinExistence type="predicted"/>
<gene>
    <name evidence="2" type="ORF">NMOB1V02_LOCUS2244</name>
</gene>
<evidence type="ECO:0000313" key="3">
    <source>
        <dbReference type="Proteomes" id="UP000678499"/>
    </source>
</evidence>
<organism evidence="2">
    <name type="scientific">Notodromas monacha</name>
    <dbReference type="NCBI Taxonomy" id="399045"/>
    <lineage>
        <taxon>Eukaryota</taxon>
        <taxon>Metazoa</taxon>
        <taxon>Ecdysozoa</taxon>
        <taxon>Arthropoda</taxon>
        <taxon>Crustacea</taxon>
        <taxon>Oligostraca</taxon>
        <taxon>Ostracoda</taxon>
        <taxon>Podocopa</taxon>
        <taxon>Podocopida</taxon>
        <taxon>Cypridocopina</taxon>
        <taxon>Cypridoidea</taxon>
        <taxon>Cyprididae</taxon>
        <taxon>Notodromas</taxon>
    </lineage>
</organism>